<dbReference type="SUPFAM" id="SSF53335">
    <property type="entry name" value="S-adenosyl-L-methionine-dependent methyltransferases"/>
    <property type="match status" value="1"/>
</dbReference>
<dbReference type="Proteomes" id="UP000473681">
    <property type="component" value="Unassembled WGS sequence"/>
</dbReference>
<sequence>MFIITYKIPFQNVDTSIEKLQLNDIFNVFYESPLEITTDEFGYGYLEKDDVIIDFKVAFDGDECDLNEFTTKVNSIIELTPDNTIEENYNYEETHFPAIHIDDTWVIASPEEDFPEKQKINFISQGAFGTGMHETTQDILRYILSQDFSGLDVLDIGTGSGILSLATSVKNAKRVCALDIRDVHEEIEFNSSLNNITNIETFVGDALTNEVIIDGKFHWIYINIGGEETEMFMDYINDHIKENGKLLVSGLVEWSFNSVKEKVEAKGYVMEHKIQTNEWCTAIFNRK</sequence>
<dbReference type="EMBL" id="SWOV01000002">
    <property type="protein sequence ID" value="NFF86566.1"/>
    <property type="molecule type" value="Genomic_DNA"/>
</dbReference>
<dbReference type="CDD" id="cd02440">
    <property type="entry name" value="AdoMet_MTases"/>
    <property type="match status" value="1"/>
</dbReference>
<dbReference type="GO" id="GO:0008276">
    <property type="term" value="F:protein methyltransferase activity"/>
    <property type="evidence" value="ECO:0007669"/>
    <property type="project" value="TreeGrafter"/>
</dbReference>
<evidence type="ECO:0000313" key="5">
    <source>
        <dbReference type="EMBL" id="NFN35985.1"/>
    </source>
</evidence>
<evidence type="ECO:0000313" key="8">
    <source>
        <dbReference type="Proteomes" id="UP000476820"/>
    </source>
</evidence>
<keyword evidence="2" id="KW-0808">Transferase</keyword>
<gene>
    <name evidence="3" type="ORF">EXM65_01320</name>
    <name evidence="4" type="ORF">FC774_01395</name>
    <name evidence="5" type="ORF">FDB51_12795</name>
</gene>
<dbReference type="PANTHER" id="PTHR43648">
    <property type="entry name" value="ELECTRON TRANSFER FLAVOPROTEIN BETA SUBUNIT LYSINE METHYLTRANSFERASE"/>
    <property type="match status" value="1"/>
</dbReference>
<reference evidence="7 8" key="2">
    <citation type="submission" date="2019-04" db="EMBL/GenBank/DDBJ databases">
        <title>Genome sequencing of Clostridium botulinum Groups I-IV and Clostridium butyricum.</title>
        <authorList>
            <person name="Brunt J."/>
            <person name="Van Vliet A.H.M."/>
            <person name="Stringer S.C."/>
            <person name="Carter A.T."/>
            <person name="Peck M.W."/>
        </authorList>
    </citation>
    <scope>NUCLEOTIDE SEQUENCE [LARGE SCALE GENOMIC DNA]</scope>
    <source>
        <strain evidence="4 8">1605</strain>
        <strain evidence="5 7">CB-K-33E</strain>
    </source>
</reference>
<keyword evidence="1" id="KW-0489">Methyltransferase</keyword>
<evidence type="ECO:0000313" key="3">
    <source>
        <dbReference type="EMBL" id="NFA41245.1"/>
    </source>
</evidence>
<dbReference type="GO" id="GO:0032259">
    <property type="term" value="P:methylation"/>
    <property type="evidence" value="ECO:0007669"/>
    <property type="project" value="UniProtKB-KW"/>
</dbReference>
<name>A0A0L9Y9D3_CLOBO</name>
<dbReference type="RefSeq" id="WP_012450558.1">
    <property type="nucleotide sequence ID" value="NZ_CP010520.1"/>
</dbReference>
<dbReference type="EMBL" id="SWVK01000018">
    <property type="protein sequence ID" value="NFN35985.1"/>
    <property type="molecule type" value="Genomic_DNA"/>
</dbReference>
<dbReference type="InterPro" id="IPR029063">
    <property type="entry name" value="SAM-dependent_MTases_sf"/>
</dbReference>
<evidence type="ECO:0000313" key="6">
    <source>
        <dbReference type="Proteomes" id="UP000472355"/>
    </source>
</evidence>
<proteinExistence type="predicted"/>
<dbReference type="Gene3D" id="3.40.50.150">
    <property type="entry name" value="Vaccinia Virus protein VP39"/>
    <property type="match status" value="1"/>
</dbReference>
<comment type="caution">
    <text evidence="4">The sequence shown here is derived from an EMBL/GenBank/DDBJ whole genome shotgun (WGS) entry which is preliminary data.</text>
</comment>
<organism evidence="4 8">
    <name type="scientific">Clostridium botulinum</name>
    <dbReference type="NCBI Taxonomy" id="1491"/>
    <lineage>
        <taxon>Bacteria</taxon>
        <taxon>Bacillati</taxon>
        <taxon>Bacillota</taxon>
        <taxon>Clostridia</taxon>
        <taxon>Eubacteriales</taxon>
        <taxon>Clostridiaceae</taxon>
        <taxon>Clostridium</taxon>
    </lineage>
</organism>
<dbReference type="EMBL" id="SGKU01000002">
    <property type="protein sequence ID" value="NFA41245.1"/>
    <property type="molecule type" value="Genomic_DNA"/>
</dbReference>
<evidence type="ECO:0000256" key="1">
    <source>
        <dbReference type="ARBA" id="ARBA00022603"/>
    </source>
</evidence>
<dbReference type="Proteomes" id="UP000472355">
    <property type="component" value="Unassembled WGS sequence"/>
</dbReference>
<evidence type="ECO:0000313" key="7">
    <source>
        <dbReference type="Proteomes" id="UP000473681"/>
    </source>
</evidence>
<dbReference type="PANTHER" id="PTHR43648:SF1">
    <property type="entry name" value="ELECTRON TRANSFER FLAVOPROTEIN BETA SUBUNIT LYSINE METHYLTRANSFERASE"/>
    <property type="match status" value="1"/>
</dbReference>
<evidence type="ECO:0000256" key="2">
    <source>
        <dbReference type="ARBA" id="ARBA00022679"/>
    </source>
</evidence>
<dbReference type="Pfam" id="PF06325">
    <property type="entry name" value="PrmA"/>
    <property type="match status" value="1"/>
</dbReference>
<protein>
    <submittedName>
        <fullName evidence="4">Uncharacterized protein</fullName>
    </submittedName>
</protein>
<dbReference type="AlphaFoldDB" id="A0A0L9Y9D3"/>
<accession>A0A0L9Y9D3</accession>
<reference evidence="3 6" key="1">
    <citation type="submission" date="2019-02" db="EMBL/GenBank/DDBJ databases">
        <title>Genome sequencing of Clostridium botulinum clinical isolates.</title>
        <authorList>
            <person name="Brunt J."/>
            <person name="Van Vliet A.H.M."/>
            <person name="Stringer S.C."/>
            <person name="Grant K.A."/>
            <person name="Carter A.C."/>
            <person name="Peck M.W."/>
        </authorList>
    </citation>
    <scope>NUCLEOTIDE SEQUENCE [LARGE SCALE GENOMIC DNA]</scope>
    <source>
        <strain evidence="3 6">H113700579</strain>
    </source>
</reference>
<dbReference type="OrthoDB" id="1888493at2"/>
<dbReference type="InterPro" id="IPR050078">
    <property type="entry name" value="Ribosomal_L11_MeTrfase_PrmA"/>
</dbReference>
<dbReference type="Proteomes" id="UP000476820">
    <property type="component" value="Unassembled WGS sequence"/>
</dbReference>
<evidence type="ECO:0000313" key="4">
    <source>
        <dbReference type="EMBL" id="NFF86566.1"/>
    </source>
</evidence>